<proteinExistence type="predicted"/>
<dbReference type="Proteomes" id="UP000324222">
    <property type="component" value="Unassembled WGS sequence"/>
</dbReference>
<protein>
    <submittedName>
        <fullName evidence="1">Uncharacterized protein</fullName>
    </submittedName>
</protein>
<dbReference type="EMBL" id="VSRR010099633">
    <property type="protein sequence ID" value="MPC94713.1"/>
    <property type="molecule type" value="Genomic_DNA"/>
</dbReference>
<dbReference type="AlphaFoldDB" id="A0A5B7JK05"/>
<evidence type="ECO:0000313" key="2">
    <source>
        <dbReference type="Proteomes" id="UP000324222"/>
    </source>
</evidence>
<gene>
    <name evidence="1" type="ORF">E2C01_089893</name>
</gene>
<comment type="caution">
    <text evidence="1">The sequence shown here is derived from an EMBL/GenBank/DDBJ whole genome shotgun (WGS) entry which is preliminary data.</text>
</comment>
<sequence length="27" mass="2870">MTVLRTIKPSITGAPVELKRAGMTNKG</sequence>
<keyword evidence="2" id="KW-1185">Reference proteome</keyword>
<reference evidence="1 2" key="1">
    <citation type="submission" date="2019-05" db="EMBL/GenBank/DDBJ databases">
        <title>Another draft genome of Portunus trituberculatus and its Hox gene families provides insights of decapod evolution.</title>
        <authorList>
            <person name="Jeong J.-H."/>
            <person name="Song I."/>
            <person name="Kim S."/>
            <person name="Choi T."/>
            <person name="Kim D."/>
            <person name="Ryu S."/>
            <person name="Kim W."/>
        </authorList>
    </citation>
    <scope>NUCLEOTIDE SEQUENCE [LARGE SCALE GENOMIC DNA]</scope>
    <source>
        <tissue evidence="1">Muscle</tissue>
    </source>
</reference>
<evidence type="ECO:0000313" key="1">
    <source>
        <dbReference type="EMBL" id="MPC94713.1"/>
    </source>
</evidence>
<organism evidence="1 2">
    <name type="scientific">Portunus trituberculatus</name>
    <name type="common">Swimming crab</name>
    <name type="synonym">Neptunus trituberculatus</name>
    <dbReference type="NCBI Taxonomy" id="210409"/>
    <lineage>
        <taxon>Eukaryota</taxon>
        <taxon>Metazoa</taxon>
        <taxon>Ecdysozoa</taxon>
        <taxon>Arthropoda</taxon>
        <taxon>Crustacea</taxon>
        <taxon>Multicrustacea</taxon>
        <taxon>Malacostraca</taxon>
        <taxon>Eumalacostraca</taxon>
        <taxon>Eucarida</taxon>
        <taxon>Decapoda</taxon>
        <taxon>Pleocyemata</taxon>
        <taxon>Brachyura</taxon>
        <taxon>Eubrachyura</taxon>
        <taxon>Portunoidea</taxon>
        <taxon>Portunidae</taxon>
        <taxon>Portuninae</taxon>
        <taxon>Portunus</taxon>
    </lineage>
</organism>
<accession>A0A5B7JK05</accession>
<name>A0A5B7JK05_PORTR</name>